<organism evidence="1 2">
    <name type="scientific">Anthropogastromicrobium aceti</name>
    <dbReference type="NCBI Taxonomy" id="2981768"/>
    <lineage>
        <taxon>Bacteria</taxon>
        <taxon>Bacillati</taxon>
        <taxon>Bacillota</taxon>
        <taxon>Clostridia</taxon>
        <taxon>Lachnospirales</taxon>
        <taxon>Lachnospiraceae</taxon>
        <taxon>Anthropogastromicrobium</taxon>
    </lineage>
</organism>
<sequence length="88" mass="10178">MEKIRIDLVRLKTEEDALKRFGRLKGMPADYNSELEELHGILQAWDKPLKIEIVIGGNIGPFTKLMEMLENVRTTNNNLLFVVIMYMA</sequence>
<evidence type="ECO:0000313" key="1">
    <source>
        <dbReference type="EMBL" id="MCC2222608.1"/>
    </source>
</evidence>
<dbReference type="AlphaFoldDB" id="A0AAE3JDF6"/>
<dbReference type="RefSeq" id="WP_118615177.1">
    <property type="nucleotide sequence ID" value="NZ_JAJEQN010000041.1"/>
</dbReference>
<keyword evidence="2" id="KW-1185">Reference proteome</keyword>
<evidence type="ECO:0000313" key="2">
    <source>
        <dbReference type="Proteomes" id="UP001198200"/>
    </source>
</evidence>
<protein>
    <submittedName>
        <fullName evidence="1">Uncharacterized protein</fullName>
    </submittedName>
</protein>
<proteinExistence type="predicted"/>
<dbReference type="EMBL" id="JAJEQN010000041">
    <property type="protein sequence ID" value="MCC2222608.1"/>
    <property type="molecule type" value="Genomic_DNA"/>
</dbReference>
<name>A0AAE3JDF6_9FIRM</name>
<reference evidence="1 2" key="1">
    <citation type="submission" date="2021-10" db="EMBL/GenBank/DDBJ databases">
        <title>Anaerobic single-cell dispensing facilitates the cultivation of human gut bacteria.</title>
        <authorList>
            <person name="Afrizal A."/>
        </authorList>
    </citation>
    <scope>NUCLEOTIDE SEQUENCE [LARGE SCALE GENOMIC DNA]</scope>
    <source>
        <strain evidence="1 2">CLA-AA-H224</strain>
    </source>
</reference>
<accession>A0AAE3JDF6</accession>
<dbReference type="Proteomes" id="UP001198200">
    <property type="component" value="Unassembled WGS sequence"/>
</dbReference>
<gene>
    <name evidence="1" type="ORF">LKD48_13385</name>
</gene>
<comment type="caution">
    <text evidence="1">The sequence shown here is derived from an EMBL/GenBank/DDBJ whole genome shotgun (WGS) entry which is preliminary data.</text>
</comment>